<evidence type="ECO:0000313" key="3">
    <source>
        <dbReference type="EMBL" id="HER95346.1"/>
    </source>
</evidence>
<dbReference type="EMBL" id="DSGB01000003">
    <property type="protein sequence ID" value="HER95346.1"/>
    <property type="molecule type" value="Genomic_DNA"/>
</dbReference>
<accession>A0A7V2F5G2</accession>
<gene>
    <name evidence="3" type="ORF">ENO59_02340</name>
</gene>
<dbReference type="SUPFAM" id="SSF51338">
    <property type="entry name" value="Composite domain of metallo-dependent hydrolases"/>
    <property type="match status" value="1"/>
</dbReference>
<protein>
    <submittedName>
        <fullName evidence="3">Amidohydrolase</fullName>
    </submittedName>
</protein>
<dbReference type="AlphaFoldDB" id="A0A7V2F5G2"/>
<proteinExistence type="predicted"/>
<dbReference type="PANTHER" id="PTHR43135:SF3">
    <property type="entry name" value="ALPHA-D-RIBOSE 1-METHYLPHOSPHONATE 5-TRIPHOSPHATE DIPHOSPHATASE"/>
    <property type="match status" value="1"/>
</dbReference>
<evidence type="ECO:0000259" key="2">
    <source>
        <dbReference type="Pfam" id="PF01979"/>
    </source>
</evidence>
<dbReference type="GO" id="GO:0016810">
    <property type="term" value="F:hydrolase activity, acting on carbon-nitrogen (but not peptide) bonds"/>
    <property type="evidence" value="ECO:0007669"/>
    <property type="project" value="InterPro"/>
</dbReference>
<dbReference type="InterPro" id="IPR006680">
    <property type="entry name" value="Amidohydro-rel"/>
</dbReference>
<feature type="domain" description="Amidohydrolase-related" evidence="2">
    <location>
        <begin position="79"/>
        <end position="420"/>
    </location>
</feature>
<dbReference type="PROSITE" id="PS51257">
    <property type="entry name" value="PROKAR_LIPOPROTEIN"/>
    <property type="match status" value="1"/>
</dbReference>
<dbReference type="Gene3D" id="3.20.20.140">
    <property type="entry name" value="Metal-dependent hydrolases"/>
    <property type="match status" value="1"/>
</dbReference>
<dbReference type="PANTHER" id="PTHR43135">
    <property type="entry name" value="ALPHA-D-RIBOSE 1-METHYLPHOSPHONATE 5-TRIPHOSPHATE DIPHOSPHATASE"/>
    <property type="match status" value="1"/>
</dbReference>
<dbReference type="SUPFAM" id="SSF51556">
    <property type="entry name" value="Metallo-dependent hydrolases"/>
    <property type="match status" value="1"/>
</dbReference>
<keyword evidence="1" id="KW-0732">Signal</keyword>
<keyword evidence="3" id="KW-0378">Hydrolase</keyword>
<evidence type="ECO:0000256" key="1">
    <source>
        <dbReference type="SAM" id="SignalP"/>
    </source>
</evidence>
<organism evidence="3">
    <name type="scientific">Rhodothermus marinus</name>
    <name type="common">Rhodothermus obamensis</name>
    <dbReference type="NCBI Taxonomy" id="29549"/>
    <lineage>
        <taxon>Bacteria</taxon>
        <taxon>Pseudomonadati</taxon>
        <taxon>Rhodothermota</taxon>
        <taxon>Rhodothermia</taxon>
        <taxon>Rhodothermales</taxon>
        <taxon>Rhodothermaceae</taxon>
        <taxon>Rhodothermus</taxon>
    </lineage>
</organism>
<reference evidence="3" key="1">
    <citation type="journal article" date="2020" name="mSystems">
        <title>Genome- and Community-Level Interaction Insights into Carbon Utilization and Element Cycling Functions of Hydrothermarchaeota in Hydrothermal Sediment.</title>
        <authorList>
            <person name="Zhou Z."/>
            <person name="Liu Y."/>
            <person name="Xu W."/>
            <person name="Pan J."/>
            <person name="Luo Z.H."/>
            <person name="Li M."/>
        </authorList>
    </citation>
    <scope>NUCLEOTIDE SEQUENCE [LARGE SCALE GENOMIC DNA]</scope>
    <source>
        <strain evidence="3">SpSt-143</strain>
    </source>
</reference>
<sequence>MQALRLIGVSMLAVLACQAQPAPESAVAFVGVNVLPMDRDTVLVNQTVLVRGTRIVAVGPAEAITIPDGAQRIEAAGRYLMPGMAEMHGHVPGGNASPQYIEDVLWLYVANGITTVRGMLGDPAQLVLRERIHRGELVGPTLYLAGPPFSGGSVTSPEQAVERVRQQKAEGWDLLKVLPGLSREVYDAMARTAHEVGIRFAGHVPESVGLRHALEMGQETFDHLDGFIAYLDAFDKPIDEARLAEVVRLTREAQAWVVPTMALWEVLMGVLDLETVQGYEELRYMPAEIVDQWVEAHQRRLTNPQLNREAARQHIANRMRLLKALADGGVGILFGTDSPQQFSVPGFSTYREIERMQAAGLRPYEILRSATYNVGRYFQRQDSFGAVAIGHRADLILLEGNPLEDLGHLRRRLGVMLRGRWFPADQLQARLEAIAARYAR</sequence>
<dbReference type="Gene3D" id="2.30.40.10">
    <property type="entry name" value="Urease, subunit C, domain 1"/>
    <property type="match status" value="2"/>
</dbReference>
<name>A0A7V2F5G2_RHOMR</name>
<feature type="chain" id="PRO_5030825927" evidence="1">
    <location>
        <begin position="22"/>
        <end position="440"/>
    </location>
</feature>
<dbReference type="InterPro" id="IPR032466">
    <property type="entry name" value="Metal_Hydrolase"/>
</dbReference>
<dbReference type="Pfam" id="PF01979">
    <property type="entry name" value="Amidohydro_1"/>
    <property type="match status" value="1"/>
</dbReference>
<dbReference type="InterPro" id="IPR011059">
    <property type="entry name" value="Metal-dep_hydrolase_composite"/>
</dbReference>
<comment type="caution">
    <text evidence="3">The sequence shown here is derived from an EMBL/GenBank/DDBJ whole genome shotgun (WGS) entry which is preliminary data.</text>
</comment>
<dbReference type="InterPro" id="IPR051781">
    <property type="entry name" value="Metallo-dep_Hydrolase"/>
</dbReference>
<feature type="signal peptide" evidence="1">
    <location>
        <begin position="1"/>
        <end position="21"/>
    </location>
</feature>